<keyword evidence="1" id="KW-1133">Transmembrane helix</keyword>
<keyword evidence="1" id="KW-0472">Membrane</keyword>
<proteinExistence type="predicted"/>
<evidence type="ECO:0000256" key="1">
    <source>
        <dbReference type="SAM" id="Phobius"/>
    </source>
</evidence>
<sequence length="67" mass="6770">EAQLLYSFAALAAFGLASLLPQSPQNLVARLAVGSPTLVTWLSLAGVLVAAAAGYAALRWLAGKTTG</sequence>
<dbReference type="AlphaFoldDB" id="A0A6B0SLI2"/>
<dbReference type="Proteomes" id="UP000471521">
    <property type="component" value="Unassembled WGS sequence"/>
</dbReference>
<keyword evidence="1" id="KW-0812">Transmembrane</keyword>
<feature type="transmembrane region" description="Helical" evidence="1">
    <location>
        <begin position="37"/>
        <end position="58"/>
    </location>
</feature>
<protein>
    <submittedName>
        <fullName evidence="2">ABC-2 type transporter</fullName>
    </submittedName>
</protein>
<comment type="caution">
    <text evidence="2">The sequence shown here is derived from an EMBL/GenBank/DDBJ whole genome shotgun (WGS) entry which is preliminary data.</text>
</comment>
<dbReference type="EMBL" id="WUUU01000104">
    <property type="protein sequence ID" value="MXR21346.1"/>
    <property type="molecule type" value="Genomic_DNA"/>
</dbReference>
<keyword evidence="3" id="KW-1185">Reference proteome</keyword>
<accession>A0A6B0SLI2</accession>
<evidence type="ECO:0000313" key="3">
    <source>
        <dbReference type="Proteomes" id="UP000471521"/>
    </source>
</evidence>
<gene>
    <name evidence="2" type="ORF">GRX66_12295</name>
</gene>
<feature type="non-terminal residue" evidence="2">
    <location>
        <position position="1"/>
    </location>
</feature>
<organism evidence="2 3">
    <name type="scientific">Halobacterium bonnevillei</name>
    <dbReference type="NCBI Taxonomy" id="2692200"/>
    <lineage>
        <taxon>Archaea</taxon>
        <taxon>Methanobacteriati</taxon>
        <taxon>Methanobacteriota</taxon>
        <taxon>Stenosarchaea group</taxon>
        <taxon>Halobacteria</taxon>
        <taxon>Halobacteriales</taxon>
        <taxon>Halobacteriaceae</taxon>
        <taxon>Halobacterium</taxon>
    </lineage>
</organism>
<reference evidence="2 3" key="1">
    <citation type="submission" date="2019-12" db="EMBL/GenBank/DDBJ databases">
        <title>Isolation and characterization of three novel carbon monoxide-oxidizing members of Halobacteria from salione crusts and soils.</title>
        <authorList>
            <person name="Myers M.R."/>
            <person name="King G.M."/>
        </authorList>
    </citation>
    <scope>NUCLEOTIDE SEQUENCE [LARGE SCALE GENOMIC DNA]</scope>
    <source>
        <strain evidence="2 3">PCN9</strain>
    </source>
</reference>
<evidence type="ECO:0000313" key="2">
    <source>
        <dbReference type="EMBL" id="MXR21346.1"/>
    </source>
</evidence>
<name>A0A6B0SLI2_9EURY</name>